<evidence type="ECO:0000256" key="9">
    <source>
        <dbReference type="ARBA" id="ARBA00022967"/>
    </source>
</evidence>
<evidence type="ECO:0000256" key="4">
    <source>
        <dbReference type="ARBA" id="ARBA00022448"/>
    </source>
</evidence>
<dbReference type="Gene3D" id="1.10.760.10">
    <property type="entry name" value="Cytochrome c-like domain"/>
    <property type="match status" value="1"/>
</dbReference>
<comment type="similarity">
    <text evidence="3 18">Belongs to the cytochrome c oxidase subunit 2 family.</text>
</comment>
<dbReference type="SUPFAM" id="SSF81464">
    <property type="entry name" value="Cytochrome c oxidase subunit II-like, transmembrane region"/>
    <property type="match status" value="1"/>
</dbReference>
<dbReference type="GO" id="GO:0004129">
    <property type="term" value="F:cytochrome-c oxidase activity"/>
    <property type="evidence" value="ECO:0007669"/>
    <property type="project" value="UniProtKB-EC"/>
</dbReference>
<evidence type="ECO:0000259" key="22">
    <source>
        <dbReference type="PROSITE" id="PS50857"/>
    </source>
</evidence>
<keyword evidence="12 17" id="KW-0408">Iron</keyword>
<keyword evidence="8 17" id="KW-0479">Metal-binding</keyword>
<evidence type="ECO:0000313" key="26">
    <source>
        <dbReference type="Proteomes" id="UP000197535"/>
    </source>
</evidence>
<keyword evidence="26" id="KW-1185">Reference proteome</keyword>
<keyword evidence="14 20" id="KW-0472">Membrane</keyword>
<comment type="function">
    <text evidence="15 19">Subunits I and II form the functional core of the enzyme complex. Electrons originating in cytochrome c are transferred via heme a and Cu(A) to the binuclear center formed by heme a3 and Cu(B).</text>
</comment>
<evidence type="ECO:0000256" key="15">
    <source>
        <dbReference type="ARBA" id="ARBA00024688"/>
    </source>
</evidence>
<dbReference type="Gene3D" id="1.10.287.90">
    <property type="match status" value="1"/>
</dbReference>
<dbReference type="PROSITE" id="PS51007">
    <property type="entry name" value="CYTC"/>
    <property type="match status" value="1"/>
</dbReference>
<dbReference type="Pfam" id="PF13442">
    <property type="entry name" value="Cytochrome_CBB3"/>
    <property type="match status" value="1"/>
</dbReference>
<evidence type="ECO:0000256" key="19">
    <source>
        <dbReference type="RuleBase" id="RU004024"/>
    </source>
</evidence>
<dbReference type="InterPro" id="IPR014222">
    <property type="entry name" value="Cyt_c_oxidase_su2"/>
</dbReference>
<feature type="transmembrane region" description="Helical" evidence="20">
    <location>
        <begin position="57"/>
        <end position="78"/>
    </location>
</feature>
<reference evidence="25 26" key="1">
    <citation type="submission" date="2016-02" db="EMBL/GenBank/DDBJ databases">
        <authorList>
            <person name="Wen L."/>
            <person name="He K."/>
            <person name="Yang H."/>
        </authorList>
    </citation>
    <scope>NUCLEOTIDE SEQUENCE [LARGE SCALE GENOMIC DNA]</scope>
    <source>
        <strain evidence="25 26">TSA40</strain>
    </source>
</reference>
<keyword evidence="6 18" id="KW-0679">Respiratory chain</keyword>
<dbReference type="GO" id="GO:0042597">
    <property type="term" value="C:periplasmic space"/>
    <property type="evidence" value="ECO:0007669"/>
    <property type="project" value="UniProtKB-SubCell"/>
</dbReference>
<keyword evidence="7 18" id="KW-0812">Transmembrane</keyword>
<evidence type="ECO:0000256" key="10">
    <source>
        <dbReference type="ARBA" id="ARBA00022982"/>
    </source>
</evidence>
<evidence type="ECO:0000313" key="25">
    <source>
        <dbReference type="EMBL" id="OWW21505.1"/>
    </source>
</evidence>
<keyword evidence="13 19" id="KW-0186">Copper</keyword>
<dbReference type="AlphaFoldDB" id="A0A254TG53"/>
<dbReference type="GO" id="GO:0042773">
    <property type="term" value="P:ATP synthesis coupled electron transport"/>
    <property type="evidence" value="ECO:0007669"/>
    <property type="project" value="TreeGrafter"/>
</dbReference>
<keyword evidence="5 17" id="KW-0349">Heme</keyword>
<dbReference type="NCBIfam" id="TIGR02866">
    <property type="entry name" value="CoxB"/>
    <property type="match status" value="1"/>
</dbReference>
<comment type="caution">
    <text evidence="25">The sequence shown here is derived from an EMBL/GenBank/DDBJ whole genome shotgun (WGS) entry which is preliminary data.</text>
</comment>
<evidence type="ECO:0000259" key="24">
    <source>
        <dbReference type="PROSITE" id="PS51007"/>
    </source>
</evidence>
<name>A0A254TG53_9BURK</name>
<dbReference type="GO" id="GO:0020037">
    <property type="term" value="F:heme binding"/>
    <property type="evidence" value="ECO:0007669"/>
    <property type="project" value="InterPro"/>
</dbReference>
<dbReference type="InterPro" id="IPR002429">
    <property type="entry name" value="CcO_II-like_C"/>
</dbReference>
<evidence type="ECO:0000259" key="23">
    <source>
        <dbReference type="PROSITE" id="PS50999"/>
    </source>
</evidence>
<evidence type="ECO:0000256" key="13">
    <source>
        <dbReference type="ARBA" id="ARBA00023008"/>
    </source>
</evidence>
<dbReference type="InterPro" id="IPR036909">
    <property type="entry name" value="Cyt_c-like_dom_sf"/>
</dbReference>
<evidence type="ECO:0000256" key="18">
    <source>
        <dbReference type="RuleBase" id="RU000456"/>
    </source>
</evidence>
<keyword evidence="21" id="KW-0732">Signal</keyword>
<evidence type="ECO:0000256" key="12">
    <source>
        <dbReference type="ARBA" id="ARBA00023004"/>
    </source>
</evidence>
<dbReference type="Pfam" id="PF00116">
    <property type="entry name" value="COX2"/>
    <property type="match status" value="1"/>
</dbReference>
<dbReference type="SUPFAM" id="SSF49503">
    <property type="entry name" value="Cupredoxins"/>
    <property type="match status" value="1"/>
</dbReference>
<protein>
    <recommendedName>
        <fullName evidence="19">Cytochrome c oxidase subunit 2</fullName>
        <ecNumber evidence="19">7.1.1.9</ecNumber>
    </recommendedName>
</protein>
<keyword evidence="4 18" id="KW-0813">Transport</keyword>
<evidence type="ECO:0000256" key="5">
    <source>
        <dbReference type="ARBA" id="ARBA00022617"/>
    </source>
</evidence>
<keyword evidence="10 18" id="KW-0249">Electron transport</keyword>
<dbReference type="PANTHER" id="PTHR22888">
    <property type="entry name" value="CYTOCHROME C OXIDASE, SUBUNIT II"/>
    <property type="match status" value="1"/>
</dbReference>
<dbReference type="PRINTS" id="PR01166">
    <property type="entry name" value="CYCOXIDASEII"/>
</dbReference>
<feature type="domain" description="Cytochrome c" evidence="24">
    <location>
        <begin position="289"/>
        <end position="367"/>
    </location>
</feature>
<dbReference type="Proteomes" id="UP000197535">
    <property type="component" value="Unassembled WGS sequence"/>
</dbReference>
<dbReference type="Gene3D" id="2.60.40.420">
    <property type="entry name" value="Cupredoxins - blue copper proteins"/>
    <property type="match status" value="1"/>
</dbReference>
<evidence type="ECO:0000256" key="8">
    <source>
        <dbReference type="ARBA" id="ARBA00022723"/>
    </source>
</evidence>
<evidence type="ECO:0000256" key="11">
    <source>
        <dbReference type="ARBA" id="ARBA00022989"/>
    </source>
</evidence>
<evidence type="ECO:0000256" key="7">
    <source>
        <dbReference type="ARBA" id="ARBA00022692"/>
    </source>
</evidence>
<dbReference type="GO" id="GO:0005886">
    <property type="term" value="C:plasma membrane"/>
    <property type="evidence" value="ECO:0007669"/>
    <property type="project" value="UniProtKB-SubCell"/>
</dbReference>
<keyword evidence="9" id="KW-1278">Translocase</keyword>
<dbReference type="RefSeq" id="WP_088708358.1">
    <property type="nucleotide sequence ID" value="NZ_LSTO01000001.1"/>
</dbReference>
<comment type="subcellular location">
    <subcellularLocation>
        <location evidence="18">Cell membrane</location>
        <topology evidence="18">Multi-pass membrane protein</topology>
    </subcellularLocation>
    <subcellularLocation>
        <location evidence="1">Membrane</location>
        <topology evidence="1">Multi-pass membrane protein</topology>
    </subcellularLocation>
    <subcellularLocation>
        <location evidence="2">Periplasm</location>
    </subcellularLocation>
</comment>
<dbReference type="InterPro" id="IPR001505">
    <property type="entry name" value="Copper_CuA"/>
</dbReference>
<dbReference type="InterPro" id="IPR009056">
    <property type="entry name" value="Cyt_c-like_dom"/>
</dbReference>
<dbReference type="Pfam" id="PF02790">
    <property type="entry name" value="COX2_TM"/>
    <property type="match status" value="1"/>
</dbReference>
<dbReference type="GO" id="GO:0016491">
    <property type="term" value="F:oxidoreductase activity"/>
    <property type="evidence" value="ECO:0007669"/>
    <property type="project" value="InterPro"/>
</dbReference>
<evidence type="ECO:0000256" key="3">
    <source>
        <dbReference type="ARBA" id="ARBA00007866"/>
    </source>
</evidence>
<dbReference type="PANTHER" id="PTHR22888:SF9">
    <property type="entry name" value="CYTOCHROME C OXIDASE SUBUNIT 2"/>
    <property type="match status" value="1"/>
</dbReference>
<evidence type="ECO:0000256" key="16">
    <source>
        <dbReference type="ARBA" id="ARBA00047816"/>
    </source>
</evidence>
<dbReference type="InterPro" id="IPR045187">
    <property type="entry name" value="CcO_II"/>
</dbReference>
<sequence>MKLAKRLQSLMLGASLLMAGMPSWAVNDSPGGPAVRQMTFHQPVTKIAQEVYSLHNLMLIICLAIFVAVFGVMFYSIFKHRKSVGHKPATFHESTAVEIAWTVVPFLIVIGMALPATKTVVAMKDTSNADLTIKVTGMQWKWGYDYLKGEGQGISFLSALSTPREQVIDPTKVKNDNYLIEVDNPVVVPVNKKVRLVLTANDVIHAWMIPAFAVKQDAIPGFVRDTWFRAEKTGVYRGQCAELCGKEHAFMPIVVNVVSDEEYTKWVEGKKKEMAAKADDPNKTWTIDELKQRGEKVYAANCVACHQANGKGVPGAFPALDGSAVVKGPKAPQLGVVLNGKGGMPPWKGVLSDTDIAAVITYTRNSWSNKAQENIVQPAEVLAARK</sequence>
<feature type="domain" description="Cytochrome oxidase subunit II copper A binding" evidence="22">
    <location>
        <begin position="128"/>
        <end position="269"/>
    </location>
</feature>
<proteinExistence type="inferred from homology"/>
<dbReference type="PROSITE" id="PS50999">
    <property type="entry name" value="COX2_TM"/>
    <property type="match status" value="1"/>
</dbReference>
<evidence type="ECO:0000256" key="1">
    <source>
        <dbReference type="ARBA" id="ARBA00004141"/>
    </source>
</evidence>
<dbReference type="GO" id="GO:0005507">
    <property type="term" value="F:copper ion binding"/>
    <property type="evidence" value="ECO:0007669"/>
    <property type="project" value="InterPro"/>
</dbReference>
<dbReference type="InterPro" id="IPR011759">
    <property type="entry name" value="Cyt_c_oxidase_su2_TM_dom"/>
</dbReference>
<evidence type="ECO:0000256" key="14">
    <source>
        <dbReference type="ARBA" id="ARBA00023136"/>
    </source>
</evidence>
<gene>
    <name evidence="25" type="ORF">AYR66_20455</name>
</gene>
<evidence type="ECO:0000256" key="17">
    <source>
        <dbReference type="PROSITE-ProRule" id="PRU00433"/>
    </source>
</evidence>
<dbReference type="EMBL" id="LSTO01000001">
    <property type="protein sequence ID" value="OWW21505.1"/>
    <property type="molecule type" value="Genomic_DNA"/>
</dbReference>
<dbReference type="PROSITE" id="PS00078">
    <property type="entry name" value="COX2"/>
    <property type="match status" value="1"/>
</dbReference>
<feature type="transmembrane region" description="Helical" evidence="20">
    <location>
        <begin position="99"/>
        <end position="117"/>
    </location>
</feature>
<dbReference type="OrthoDB" id="9781261at2"/>
<feature type="domain" description="Cytochrome oxidase subunit II transmembrane region profile" evidence="23">
    <location>
        <begin position="32"/>
        <end position="127"/>
    </location>
</feature>
<feature type="signal peptide" evidence="21">
    <location>
        <begin position="1"/>
        <end position="25"/>
    </location>
</feature>
<organism evidence="25 26">
    <name type="scientific">Noviherbaspirillum denitrificans</name>
    <dbReference type="NCBI Taxonomy" id="1968433"/>
    <lineage>
        <taxon>Bacteria</taxon>
        <taxon>Pseudomonadati</taxon>
        <taxon>Pseudomonadota</taxon>
        <taxon>Betaproteobacteria</taxon>
        <taxon>Burkholderiales</taxon>
        <taxon>Oxalobacteraceae</taxon>
        <taxon>Noviherbaspirillum</taxon>
    </lineage>
</organism>
<evidence type="ECO:0000256" key="21">
    <source>
        <dbReference type="SAM" id="SignalP"/>
    </source>
</evidence>
<dbReference type="InterPro" id="IPR008972">
    <property type="entry name" value="Cupredoxin"/>
</dbReference>
<evidence type="ECO:0000256" key="2">
    <source>
        <dbReference type="ARBA" id="ARBA00004418"/>
    </source>
</evidence>
<keyword evidence="11 20" id="KW-1133">Transmembrane helix</keyword>
<dbReference type="EC" id="7.1.1.9" evidence="19"/>
<dbReference type="InterPro" id="IPR036257">
    <property type="entry name" value="Cyt_c_oxidase_su2_TM_sf"/>
</dbReference>
<accession>A0A254TG53</accession>
<dbReference type="PROSITE" id="PS50857">
    <property type="entry name" value="COX2_CUA"/>
    <property type="match status" value="1"/>
</dbReference>
<feature type="chain" id="PRO_5012513339" description="Cytochrome c oxidase subunit 2" evidence="21">
    <location>
        <begin position="26"/>
        <end position="386"/>
    </location>
</feature>
<evidence type="ECO:0000256" key="20">
    <source>
        <dbReference type="SAM" id="Phobius"/>
    </source>
</evidence>
<dbReference type="SUPFAM" id="SSF46626">
    <property type="entry name" value="Cytochrome c"/>
    <property type="match status" value="1"/>
</dbReference>
<comment type="cofactor">
    <cofactor evidence="19">
        <name>Cu cation</name>
        <dbReference type="ChEBI" id="CHEBI:23378"/>
    </cofactor>
    <text evidence="19">Binds a copper A center.</text>
</comment>
<comment type="catalytic activity">
    <reaction evidence="16 19">
        <text>4 Fe(II)-[cytochrome c] + O2 + 8 H(+)(in) = 4 Fe(III)-[cytochrome c] + 2 H2O + 4 H(+)(out)</text>
        <dbReference type="Rhea" id="RHEA:11436"/>
        <dbReference type="Rhea" id="RHEA-COMP:10350"/>
        <dbReference type="Rhea" id="RHEA-COMP:14399"/>
        <dbReference type="ChEBI" id="CHEBI:15377"/>
        <dbReference type="ChEBI" id="CHEBI:15378"/>
        <dbReference type="ChEBI" id="CHEBI:15379"/>
        <dbReference type="ChEBI" id="CHEBI:29033"/>
        <dbReference type="ChEBI" id="CHEBI:29034"/>
        <dbReference type="EC" id="7.1.1.9"/>
    </reaction>
</comment>
<evidence type="ECO:0000256" key="6">
    <source>
        <dbReference type="ARBA" id="ARBA00022660"/>
    </source>
</evidence>